<dbReference type="InterPro" id="IPR043128">
    <property type="entry name" value="Rev_trsase/Diguanyl_cyclase"/>
</dbReference>
<dbReference type="Proteomes" id="UP000735302">
    <property type="component" value="Unassembled WGS sequence"/>
</dbReference>
<feature type="domain" description="Reverse transcriptase" evidence="1">
    <location>
        <begin position="154"/>
        <end position="218"/>
    </location>
</feature>
<gene>
    <name evidence="2" type="ORF">PoB_005584700</name>
</gene>
<reference evidence="2 3" key="1">
    <citation type="journal article" date="2021" name="Elife">
        <title>Chloroplast acquisition without the gene transfer in kleptoplastic sea slugs, Plakobranchus ocellatus.</title>
        <authorList>
            <person name="Maeda T."/>
            <person name="Takahashi S."/>
            <person name="Yoshida T."/>
            <person name="Shimamura S."/>
            <person name="Takaki Y."/>
            <person name="Nagai Y."/>
            <person name="Toyoda A."/>
            <person name="Suzuki Y."/>
            <person name="Arimoto A."/>
            <person name="Ishii H."/>
            <person name="Satoh N."/>
            <person name="Nishiyama T."/>
            <person name="Hasebe M."/>
            <person name="Maruyama T."/>
            <person name="Minagawa J."/>
            <person name="Obokata J."/>
            <person name="Shigenobu S."/>
        </authorList>
    </citation>
    <scope>NUCLEOTIDE SEQUENCE [LARGE SCALE GENOMIC DNA]</scope>
</reference>
<sequence length="262" mass="29663">MEFDPLIFPFGSEDIETPSEMSPFMTAEDDIATTAHVSTVTEDSITEFGSGIPIPSLSHDETLRVNINPCLDSTKVQQVQELLTEFQDILTSLPGLTTTIHHVTRLSTNEIIRIKPYPLPFASQEFLKTEISQLLSLGVIEHSTSPYCSPVVIVKKKDGSLRLCIDFRKLNFVTIFDSENIPLPEDLFMQMSKSEIFSTCDLAKAYWQIPLEENSKKIYGIPNSLRSNAVDPHAFWFSYCPRNLLKTHALSYWRQTELSVIL</sequence>
<dbReference type="InterPro" id="IPR000477">
    <property type="entry name" value="RT_dom"/>
</dbReference>
<dbReference type="AlphaFoldDB" id="A0AAV4CDS2"/>
<name>A0AAV4CDS2_9GAST</name>
<evidence type="ECO:0000313" key="3">
    <source>
        <dbReference type="Proteomes" id="UP000735302"/>
    </source>
</evidence>
<dbReference type="InterPro" id="IPR043502">
    <property type="entry name" value="DNA/RNA_pol_sf"/>
</dbReference>
<dbReference type="PANTHER" id="PTHR37984">
    <property type="entry name" value="PROTEIN CBG26694"/>
    <property type="match status" value="1"/>
</dbReference>
<dbReference type="EMBL" id="BLXT01006160">
    <property type="protein sequence ID" value="GFO29342.1"/>
    <property type="molecule type" value="Genomic_DNA"/>
</dbReference>
<evidence type="ECO:0000259" key="1">
    <source>
        <dbReference type="Pfam" id="PF00078"/>
    </source>
</evidence>
<protein>
    <submittedName>
        <fullName evidence="2">Retrovirus-related pol polyprotein from transposon opus</fullName>
    </submittedName>
</protein>
<dbReference type="CDD" id="cd01647">
    <property type="entry name" value="RT_LTR"/>
    <property type="match status" value="1"/>
</dbReference>
<dbReference type="PANTHER" id="PTHR37984:SF5">
    <property type="entry name" value="PROTEIN NYNRIN-LIKE"/>
    <property type="match status" value="1"/>
</dbReference>
<dbReference type="InterPro" id="IPR050951">
    <property type="entry name" value="Retrovirus_Pol_polyprotein"/>
</dbReference>
<dbReference type="Pfam" id="PF00078">
    <property type="entry name" value="RVT_1"/>
    <property type="match status" value="1"/>
</dbReference>
<dbReference type="Gene3D" id="3.30.70.270">
    <property type="match status" value="1"/>
</dbReference>
<comment type="caution">
    <text evidence="2">The sequence shown here is derived from an EMBL/GenBank/DDBJ whole genome shotgun (WGS) entry which is preliminary data.</text>
</comment>
<keyword evidence="3" id="KW-1185">Reference proteome</keyword>
<organism evidence="2 3">
    <name type="scientific">Plakobranchus ocellatus</name>
    <dbReference type="NCBI Taxonomy" id="259542"/>
    <lineage>
        <taxon>Eukaryota</taxon>
        <taxon>Metazoa</taxon>
        <taxon>Spiralia</taxon>
        <taxon>Lophotrochozoa</taxon>
        <taxon>Mollusca</taxon>
        <taxon>Gastropoda</taxon>
        <taxon>Heterobranchia</taxon>
        <taxon>Euthyneura</taxon>
        <taxon>Panpulmonata</taxon>
        <taxon>Sacoglossa</taxon>
        <taxon>Placobranchoidea</taxon>
        <taxon>Plakobranchidae</taxon>
        <taxon>Plakobranchus</taxon>
    </lineage>
</organism>
<evidence type="ECO:0000313" key="2">
    <source>
        <dbReference type="EMBL" id="GFO29342.1"/>
    </source>
</evidence>
<dbReference type="SUPFAM" id="SSF56672">
    <property type="entry name" value="DNA/RNA polymerases"/>
    <property type="match status" value="1"/>
</dbReference>
<dbReference type="Gene3D" id="3.10.10.10">
    <property type="entry name" value="HIV Type 1 Reverse Transcriptase, subunit A, domain 1"/>
    <property type="match status" value="1"/>
</dbReference>
<accession>A0AAV4CDS2</accession>
<proteinExistence type="predicted"/>